<gene>
    <name evidence="1" type="ORF">U0035_19470</name>
</gene>
<evidence type="ECO:0000313" key="1">
    <source>
        <dbReference type="EMBL" id="WQD37850.1"/>
    </source>
</evidence>
<sequence length="447" mass="50850">MKYITVLWLLLISVFALQAQPGKDLFSIRSLKQLSVWRDSLNATHNTGDFNPGYAQLSQALWNGIPVHEVRFENNELKMEVLAKTPGGAKRMIQVVQEQYGDVVKKKEAWSGTVYSANTPEINIELSVDADKDKPLTANTGAELTMSFKPVYEEPYPNIAKKIIPQPNGMFYFLSLDYYENNVQVYLNDICIYNALGRSRHINEREINLNPFILGRENIKLKVLITPGHDEKGQPYASIQKSSFATAELRKGFFKNEVFELVEAREVCKFKEYVTDTINDGEVRYSSYTGTSQYGGRQLSAAYDFIVDVSYQTDGWANGKDLRQDKNLKQKVTALYEKLAKIIEARDAAALSAIMYGAGKEDAEANYNQKAALITDRWTQWMDMLAKTNVVKIEKDFDLEISGDGKLIYAIPRNQKDMLRAIGKNTVTGFTLYMFEDKNDDQLKFIR</sequence>
<keyword evidence="2" id="KW-1185">Reference proteome</keyword>
<dbReference type="EMBL" id="CP139960">
    <property type="protein sequence ID" value="WQD37850.1"/>
    <property type="molecule type" value="Genomic_DNA"/>
</dbReference>
<dbReference type="RefSeq" id="WP_162817835.1">
    <property type="nucleotide sequence ID" value="NZ_CP139960.1"/>
</dbReference>
<proteinExistence type="predicted"/>
<name>A0ABZ0W3K5_9BACT</name>
<organism evidence="1 2">
    <name type="scientific">Niabella yanshanensis</name>
    <dbReference type="NCBI Taxonomy" id="577386"/>
    <lineage>
        <taxon>Bacteria</taxon>
        <taxon>Pseudomonadati</taxon>
        <taxon>Bacteroidota</taxon>
        <taxon>Chitinophagia</taxon>
        <taxon>Chitinophagales</taxon>
        <taxon>Chitinophagaceae</taxon>
        <taxon>Niabella</taxon>
    </lineage>
</organism>
<dbReference type="Proteomes" id="UP001325680">
    <property type="component" value="Chromosome"/>
</dbReference>
<accession>A0ABZ0W3K5</accession>
<evidence type="ECO:0000313" key="2">
    <source>
        <dbReference type="Proteomes" id="UP001325680"/>
    </source>
</evidence>
<reference evidence="1 2" key="1">
    <citation type="submission" date="2023-12" db="EMBL/GenBank/DDBJ databases">
        <title>Genome sequencing and assembly of bacterial species from a model synthetic community.</title>
        <authorList>
            <person name="Hogle S.L."/>
        </authorList>
    </citation>
    <scope>NUCLEOTIDE SEQUENCE [LARGE SCALE GENOMIC DNA]</scope>
    <source>
        <strain evidence="1 2">HAMBI_3031</strain>
    </source>
</reference>
<protein>
    <submittedName>
        <fullName evidence="1">Uncharacterized protein</fullName>
    </submittedName>
</protein>